<keyword evidence="3" id="KW-1185">Reference proteome</keyword>
<evidence type="ECO:0000313" key="3">
    <source>
        <dbReference type="Proteomes" id="UP000214365"/>
    </source>
</evidence>
<gene>
    <name evidence="2" type="ORF">UA08_09154</name>
</gene>
<evidence type="ECO:0000256" key="1">
    <source>
        <dbReference type="SAM" id="MobiDB-lite"/>
    </source>
</evidence>
<dbReference type="AlphaFoldDB" id="A0A1Q5Q7B0"/>
<accession>A0A1Q5Q7B0</accession>
<dbReference type="Proteomes" id="UP000214365">
    <property type="component" value="Unassembled WGS sequence"/>
</dbReference>
<name>A0A1Q5Q7B0_TALAT</name>
<evidence type="ECO:0000313" key="2">
    <source>
        <dbReference type="EMBL" id="OKL55571.1"/>
    </source>
</evidence>
<organism evidence="2 3">
    <name type="scientific">Talaromyces atroroseus</name>
    <dbReference type="NCBI Taxonomy" id="1441469"/>
    <lineage>
        <taxon>Eukaryota</taxon>
        <taxon>Fungi</taxon>
        <taxon>Dikarya</taxon>
        <taxon>Ascomycota</taxon>
        <taxon>Pezizomycotina</taxon>
        <taxon>Eurotiomycetes</taxon>
        <taxon>Eurotiomycetidae</taxon>
        <taxon>Eurotiales</taxon>
        <taxon>Trichocomaceae</taxon>
        <taxon>Talaromyces</taxon>
        <taxon>Talaromyces sect. Trachyspermi</taxon>
    </lineage>
</organism>
<reference evidence="2 3" key="1">
    <citation type="submission" date="2015-06" db="EMBL/GenBank/DDBJ databases">
        <title>Talaromyces atroroseus IBT 11181 draft genome.</title>
        <authorList>
            <person name="Rasmussen K.B."/>
            <person name="Rasmussen S."/>
            <person name="Petersen B."/>
            <person name="Sicheritz-Ponten T."/>
            <person name="Mortensen U.H."/>
            <person name="Thrane U."/>
        </authorList>
    </citation>
    <scope>NUCLEOTIDE SEQUENCE [LARGE SCALE GENOMIC DNA]</scope>
    <source>
        <strain evidence="2 3">IBT 11181</strain>
    </source>
</reference>
<sequence>MSLMGIYFTRGVTELFQMDIAAYRLTAIAAHQCQRRAASDNAQTPAMNLDATSCTPPPSPRPNRVSDRISSKNNGQRTEYRGSSSPSKRPKRRKVSKDVPLGKSDKISNVTVMDQSSDSEEDSDQSRPGFPTPSLSSFVPTVVDGNTAMIIMTGIMWNCVKRNSLMNKYGRHTKSSYLTTKNEDIIRYVDETASQDYHEAVRIVKRDNAFHMGRTLQHRYKETVYWDIIRKGARLIDPATLPTSKGPLDGFTPAEKVATQQFMDEVGFGVSPENQRLCRTLWKSLYELRQAGICKTLYYRTKEFDNYCQKASKRETEISLVETIKSWDNLFGPHLDQIEARVARFAESSSVHPPKTEGLDFSEDIWNQVPNKWWSAEEAASYQVTDEHKTIFLDITGILLDPLTGGEVNKAIFMSLTRASDGLPSVRPMIPIDKGDILGIFAGMIRFTAKYDPIYGIPGPIETLWLDYSQVTGTLNHMKVSQPGGDSNVQLCWNLIRLSGESRPSLSWIVSVQATKRIMPFEELVREAPRKEQYLLHRSPVHAKRGFTKV</sequence>
<proteinExistence type="predicted"/>
<dbReference type="STRING" id="1441469.A0A1Q5Q7B0"/>
<feature type="compositionally biased region" description="Polar residues" evidence="1">
    <location>
        <begin position="40"/>
        <end position="54"/>
    </location>
</feature>
<feature type="region of interest" description="Disordered" evidence="1">
    <location>
        <begin position="39"/>
        <end position="138"/>
    </location>
</feature>
<comment type="caution">
    <text evidence="2">The sequence shown here is derived from an EMBL/GenBank/DDBJ whole genome shotgun (WGS) entry which is preliminary data.</text>
</comment>
<dbReference type="EMBL" id="LFMY01000019">
    <property type="protein sequence ID" value="OKL55571.1"/>
    <property type="molecule type" value="Genomic_DNA"/>
</dbReference>
<dbReference type="OrthoDB" id="3531591at2759"/>
<protein>
    <submittedName>
        <fullName evidence="2">Uncharacterized protein</fullName>
    </submittedName>
</protein>
<dbReference type="RefSeq" id="XP_020115692.1">
    <property type="nucleotide sequence ID" value="XM_020264137.1"/>
</dbReference>
<dbReference type="GeneID" id="31008910"/>